<keyword evidence="3" id="KW-1185">Reference proteome</keyword>
<feature type="compositionally biased region" description="Low complexity" evidence="1">
    <location>
        <begin position="131"/>
        <end position="158"/>
    </location>
</feature>
<sequence length="217" mass="21571">MRRNSTHRDGTATEARVTPVVFPTFQLKLCWNATGKSVSNMAPTPEYDANTLLGTTATSGSSTHVGTGRPATAASTGGLGGSTMGATSAHDSVTPPYTAAGYTAGPGTAGAGGLAGASAMAPGASTAGIAGMHGTTTSGMTRAGTSGMTGTTTSGMAGEMSEGEQHKPSSMHAMKEKLAGTFEQGIGKMTGNTDRVVEGEARKQLGNAESELAKHSK</sequence>
<comment type="caution">
    <text evidence="2">The sequence shown here is derived from an EMBL/GenBank/DDBJ whole genome shotgun (WGS) entry which is preliminary data.</text>
</comment>
<protein>
    <recommendedName>
        <fullName evidence="4">CsbD-like domain-containing protein</fullName>
    </recommendedName>
</protein>
<dbReference type="AlphaFoldDB" id="A0A507CQJ6"/>
<feature type="compositionally biased region" description="Low complexity" evidence="1">
    <location>
        <begin position="52"/>
        <end position="76"/>
    </location>
</feature>
<organism evidence="2 3">
    <name type="scientific">Synchytrium endobioticum</name>
    <dbReference type="NCBI Taxonomy" id="286115"/>
    <lineage>
        <taxon>Eukaryota</taxon>
        <taxon>Fungi</taxon>
        <taxon>Fungi incertae sedis</taxon>
        <taxon>Chytridiomycota</taxon>
        <taxon>Chytridiomycota incertae sedis</taxon>
        <taxon>Chytridiomycetes</taxon>
        <taxon>Synchytriales</taxon>
        <taxon>Synchytriaceae</taxon>
        <taxon>Synchytrium</taxon>
    </lineage>
</organism>
<evidence type="ECO:0000256" key="1">
    <source>
        <dbReference type="SAM" id="MobiDB-lite"/>
    </source>
</evidence>
<reference evidence="2 3" key="1">
    <citation type="journal article" date="2019" name="Sci. Rep.">
        <title>Comparative genomics of chytrid fungi reveal insights into the obligate biotrophic and pathogenic lifestyle of Synchytrium endobioticum.</title>
        <authorList>
            <person name="van de Vossenberg B.T.L.H."/>
            <person name="Warris S."/>
            <person name="Nguyen H.D.T."/>
            <person name="van Gent-Pelzer M.P.E."/>
            <person name="Joly D.L."/>
            <person name="van de Geest H.C."/>
            <person name="Bonants P.J.M."/>
            <person name="Smith D.S."/>
            <person name="Levesque C.A."/>
            <person name="van der Lee T.A.J."/>
        </authorList>
    </citation>
    <scope>NUCLEOTIDE SEQUENCE [LARGE SCALE GENOMIC DNA]</scope>
    <source>
        <strain evidence="2 3">MB42</strain>
    </source>
</reference>
<feature type="region of interest" description="Disordered" evidence="1">
    <location>
        <begin position="131"/>
        <end position="175"/>
    </location>
</feature>
<evidence type="ECO:0008006" key="4">
    <source>
        <dbReference type="Google" id="ProtNLM"/>
    </source>
</evidence>
<dbReference type="EMBL" id="QEAN01000274">
    <property type="protein sequence ID" value="TPX41358.1"/>
    <property type="molecule type" value="Genomic_DNA"/>
</dbReference>
<evidence type="ECO:0000313" key="2">
    <source>
        <dbReference type="EMBL" id="TPX41358.1"/>
    </source>
</evidence>
<accession>A0A507CQJ6</accession>
<feature type="region of interest" description="Disordered" evidence="1">
    <location>
        <begin position="52"/>
        <end position="90"/>
    </location>
</feature>
<dbReference type="VEuPathDB" id="FungiDB:SeMB42_g05610"/>
<evidence type="ECO:0000313" key="3">
    <source>
        <dbReference type="Proteomes" id="UP000317494"/>
    </source>
</evidence>
<gene>
    <name evidence="2" type="ORF">SeMB42_g05610</name>
</gene>
<feature type="compositionally biased region" description="Basic and acidic residues" evidence="1">
    <location>
        <begin position="163"/>
        <end position="175"/>
    </location>
</feature>
<proteinExistence type="predicted"/>
<name>A0A507CQJ6_9FUNG</name>
<dbReference type="Proteomes" id="UP000317494">
    <property type="component" value="Unassembled WGS sequence"/>
</dbReference>